<feature type="compositionally biased region" description="Basic and acidic residues" evidence="1">
    <location>
        <begin position="214"/>
        <end position="226"/>
    </location>
</feature>
<accession>S8AQR9</accession>
<comment type="caution">
    <text evidence="3">The sequence shown here is derived from an EMBL/GenBank/DDBJ whole genome shotgun (WGS) entry which is preliminary data.</text>
</comment>
<feature type="region of interest" description="Disordered" evidence="1">
    <location>
        <begin position="214"/>
        <end position="259"/>
    </location>
</feature>
<gene>
    <name evidence="3" type="ORF">H072_2681</name>
</gene>
<reference evidence="4" key="2">
    <citation type="submission" date="2013-04" db="EMBL/GenBank/DDBJ databases">
        <title>Genomic mechanisms accounting for the adaptation to parasitism in nematode-trapping fungi.</title>
        <authorList>
            <person name="Ahren D.G."/>
        </authorList>
    </citation>
    <scope>NUCLEOTIDE SEQUENCE [LARGE SCALE GENOMIC DNA]</scope>
    <source>
        <strain evidence="4">CBS 200.50</strain>
    </source>
</reference>
<feature type="transmembrane region" description="Helical" evidence="2">
    <location>
        <begin position="35"/>
        <end position="59"/>
    </location>
</feature>
<evidence type="ECO:0000256" key="2">
    <source>
        <dbReference type="SAM" id="Phobius"/>
    </source>
</evidence>
<evidence type="ECO:0000313" key="4">
    <source>
        <dbReference type="Proteomes" id="UP000015100"/>
    </source>
</evidence>
<dbReference type="Proteomes" id="UP000015100">
    <property type="component" value="Unassembled WGS sequence"/>
</dbReference>
<feature type="transmembrane region" description="Helical" evidence="2">
    <location>
        <begin position="79"/>
        <end position="106"/>
    </location>
</feature>
<evidence type="ECO:0008006" key="5">
    <source>
        <dbReference type="Google" id="ProtNLM"/>
    </source>
</evidence>
<feature type="compositionally biased region" description="Pro residues" evidence="1">
    <location>
        <begin position="232"/>
        <end position="242"/>
    </location>
</feature>
<organism evidence="3 4">
    <name type="scientific">Dactylellina haptotyla (strain CBS 200.50)</name>
    <name type="common">Nematode-trapping fungus</name>
    <name type="synonym">Monacrosporium haptotylum</name>
    <dbReference type="NCBI Taxonomy" id="1284197"/>
    <lineage>
        <taxon>Eukaryota</taxon>
        <taxon>Fungi</taxon>
        <taxon>Dikarya</taxon>
        <taxon>Ascomycota</taxon>
        <taxon>Pezizomycotina</taxon>
        <taxon>Orbiliomycetes</taxon>
        <taxon>Orbiliales</taxon>
        <taxon>Orbiliaceae</taxon>
        <taxon>Dactylellina</taxon>
    </lineage>
</organism>
<feature type="transmembrane region" description="Helical" evidence="2">
    <location>
        <begin position="177"/>
        <end position="199"/>
    </location>
</feature>
<dbReference type="HOGENOM" id="CLU_082451_0_0_1"/>
<keyword evidence="2" id="KW-1133">Transmembrane helix</keyword>
<dbReference type="OMA" id="DYLDQQD"/>
<name>S8AQR9_DACHA</name>
<keyword evidence="2" id="KW-0472">Membrane</keyword>
<proteinExistence type="predicted"/>
<dbReference type="OrthoDB" id="3596006at2759"/>
<feature type="transmembrane region" description="Helical" evidence="2">
    <location>
        <begin position="118"/>
        <end position="144"/>
    </location>
</feature>
<reference evidence="3 4" key="1">
    <citation type="journal article" date="2013" name="PLoS Genet.">
        <title>Genomic mechanisms accounting for the adaptation to parasitism in nematode-trapping fungi.</title>
        <authorList>
            <person name="Meerupati T."/>
            <person name="Andersson K.M."/>
            <person name="Friman E."/>
            <person name="Kumar D."/>
            <person name="Tunlid A."/>
            <person name="Ahren D."/>
        </authorList>
    </citation>
    <scope>NUCLEOTIDE SEQUENCE [LARGE SCALE GENOMIC DNA]</scope>
    <source>
        <strain evidence="3 4">CBS 200.50</strain>
    </source>
</reference>
<evidence type="ECO:0000313" key="3">
    <source>
        <dbReference type="EMBL" id="EPS43406.1"/>
    </source>
</evidence>
<keyword evidence="4" id="KW-1185">Reference proteome</keyword>
<keyword evidence="2" id="KW-0812">Transmembrane</keyword>
<dbReference type="eggNOG" id="ENOG502RY6P">
    <property type="taxonomic scope" value="Eukaryota"/>
</dbReference>
<protein>
    <recommendedName>
        <fullName evidence="5">MARVEL domain-containing protein</fullName>
    </recommendedName>
</protein>
<sequence length="259" mass="29235">MAVIWGLDLREIKWSKFASKNMFDRQWYLRREKMIIYQLAMISMVCSESVGTAALSAYVDQQDHLESVYPPAHVHNNDIVGIASFNIFMGVSVATIFGAAFFFDLFWPERHESHGVKLAWRISAVAVCVGTLADALAFTIIAAMRECWVDGVTGEELARVLREAGKPNLKYRHNARIVAAVVFLWVGLVFTIASTYILFKSYAHNEVFGPKSHEALSAEKRTDAEKVLQPSSTPPPPVPQFPENPNYFSDKYTRREDVI</sequence>
<evidence type="ECO:0000256" key="1">
    <source>
        <dbReference type="SAM" id="MobiDB-lite"/>
    </source>
</evidence>
<dbReference type="AlphaFoldDB" id="S8AQR9"/>
<dbReference type="EMBL" id="AQGS01000079">
    <property type="protein sequence ID" value="EPS43406.1"/>
    <property type="molecule type" value="Genomic_DNA"/>
</dbReference>